<organism evidence="1 2">
    <name type="scientific">Chondrus crispus</name>
    <name type="common">Carrageen Irish moss</name>
    <name type="synonym">Polymorpha crispa</name>
    <dbReference type="NCBI Taxonomy" id="2769"/>
    <lineage>
        <taxon>Eukaryota</taxon>
        <taxon>Rhodophyta</taxon>
        <taxon>Florideophyceae</taxon>
        <taxon>Rhodymeniophycidae</taxon>
        <taxon>Gigartinales</taxon>
        <taxon>Gigartinaceae</taxon>
        <taxon>Chondrus</taxon>
    </lineage>
</organism>
<evidence type="ECO:0000313" key="1">
    <source>
        <dbReference type="EMBL" id="CDF40744.1"/>
    </source>
</evidence>
<dbReference type="KEGG" id="ccp:CHC_T00007389001"/>
<dbReference type="Gramene" id="CDF40744">
    <property type="protein sequence ID" value="CDF40744"/>
    <property type="gene ID" value="CHC_T00007389001"/>
</dbReference>
<gene>
    <name evidence="1" type="ORF">CHC_T00007389001</name>
</gene>
<protein>
    <submittedName>
        <fullName evidence="1">Uncharacterized protein</fullName>
    </submittedName>
</protein>
<evidence type="ECO:0000313" key="2">
    <source>
        <dbReference type="Proteomes" id="UP000012073"/>
    </source>
</evidence>
<dbReference type="EMBL" id="HG002236">
    <property type="protein sequence ID" value="CDF40744.1"/>
    <property type="molecule type" value="Genomic_DNA"/>
</dbReference>
<reference evidence="2" key="1">
    <citation type="journal article" date="2013" name="Proc. Natl. Acad. Sci. U.S.A.">
        <title>Genome structure and metabolic features in the red seaweed Chondrus crispus shed light on evolution of the Archaeplastida.</title>
        <authorList>
            <person name="Collen J."/>
            <person name="Porcel B."/>
            <person name="Carre W."/>
            <person name="Ball S.G."/>
            <person name="Chaparro C."/>
            <person name="Tonon T."/>
            <person name="Barbeyron T."/>
            <person name="Michel G."/>
            <person name="Noel B."/>
            <person name="Valentin K."/>
            <person name="Elias M."/>
            <person name="Artiguenave F."/>
            <person name="Arun A."/>
            <person name="Aury J.M."/>
            <person name="Barbosa-Neto J.F."/>
            <person name="Bothwell J.H."/>
            <person name="Bouget F.Y."/>
            <person name="Brillet L."/>
            <person name="Cabello-Hurtado F."/>
            <person name="Capella-Gutierrez S."/>
            <person name="Charrier B."/>
            <person name="Cladiere L."/>
            <person name="Cock J.M."/>
            <person name="Coelho S.M."/>
            <person name="Colleoni C."/>
            <person name="Czjzek M."/>
            <person name="Da Silva C."/>
            <person name="Delage L."/>
            <person name="Denoeud F."/>
            <person name="Deschamps P."/>
            <person name="Dittami S.M."/>
            <person name="Gabaldon T."/>
            <person name="Gachon C.M."/>
            <person name="Groisillier A."/>
            <person name="Herve C."/>
            <person name="Jabbari K."/>
            <person name="Katinka M."/>
            <person name="Kloareg B."/>
            <person name="Kowalczyk N."/>
            <person name="Labadie K."/>
            <person name="Leblanc C."/>
            <person name="Lopez P.J."/>
            <person name="McLachlan D.H."/>
            <person name="Meslet-Cladiere L."/>
            <person name="Moustafa A."/>
            <person name="Nehr Z."/>
            <person name="Nyvall Collen P."/>
            <person name="Panaud O."/>
            <person name="Partensky F."/>
            <person name="Poulain J."/>
            <person name="Rensing S.A."/>
            <person name="Rousvoal S."/>
            <person name="Samson G."/>
            <person name="Symeonidi A."/>
            <person name="Weissenbach J."/>
            <person name="Zambounis A."/>
            <person name="Wincker P."/>
            <person name="Boyen C."/>
        </authorList>
    </citation>
    <scope>NUCLEOTIDE SEQUENCE [LARGE SCALE GENOMIC DNA]</scope>
    <source>
        <strain evidence="2">cv. Stackhouse</strain>
    </source>
</reference>
<dbReference type="GeneID" id="17318755"/>
<proteinExistence type="predicted"/>
<keyword evidence="2" id="KW-1185">Reference proteome</keyword>
<dbReference type="RefSeq" id="XP_005711038.1">
    <property type="nucleotide sequence ID" value="XM_005710981.1"/>
</dbReference>
<name>R7QRH0_CHOCR</name>
<dbReference type="Proteomes" id="UP000012073">
    <property type="component" value="Unassembled WGS sequence"/>
</dbReference>
<sequence length="214" mass="23293">MGRALIGAGGGEGGLGRAVVRAGLNRARSCPPPPLLYQFSDLAILHWPSPSPSVRRKGSPQALCWTVPQSPARNWRPRASAHAPSTFTRSSATSVATSVADGAEHVHIPTPGNHSRSADQIHLTTVHHFELYVPYSGVFFHIRAHTPAYSTARCPLYNKQRSGERPSAASHPNLTLPTCWLPNPFRKSTENMHTVLLRRLCTTVSCSRSCAYTI</sequence>
<accession>R7QRH0</accession>
<dbReference type="AlphaFoldDB" id="R7QRH0"/>